<dbReference type="STRING" id="1341695.BBOMB_0736"/>
<organism evidence="3 4">
    <name type="scientific">Bifidobacterium bombi DSM 19703</name>
    <dbReference type="NCBI Taxonomy" id="1341695"/>
    <lineage>
        <taxon>Bacteria</taxon>
        <taxon>Bacillati</taxon>
        <taxon>Actinomycetota</taxon>
        <taxon>Actinomycetes</taxon>
        <taxon>Bifidobacteriales</taxon>
        <taxon>Bifidobacteriaceae</taxon>
        <taxon>Bifidobacterium</taxon>
    </lineage>
</organism>
<dbReference type="eggNOG" id="ENOG502ZC51">
    <property type="taxonomic scope" value="Bacteria"/>
</dbReference>
<evidence type="ECO:0000256" key="2">
    <source>
        <dbReference type="SAM" id="Phobius"/>
    </source>
</evidence>
<keyword evidence="2" id="KW-1133">Transmembrane helix</keyword>
<dbReference type="Pfam" id="PF05857">
    <property type="entry name" value="TraX"/>
    <property type="match status" value="1"/>
</dbReference>
<evidence type="ECO:0000256" key="1">
    <source>
        <dbReference type="SAM" id="MobiDB-lite"/>
    </source>
</evidence>
<keyword evidence="2" id="KW-0812">Transmembrane</keyword>
<dbReference type="AlphaFoldDB" id="A0A080N2W9"/>
<accession>A0A080N2W9</accession>
<feature type="transmembrane region" description="Helical" evidence="2">
    <location>
        <begin position="264"/>
        <end position="290"/>
    </location>
</feature>
<gene>
    <name evidence="3" type="ORF">BBOMB_0736</name>
</gene>
<reference evidence="3 4" key="1">
    <citation type="journal article" date="2014" name="Appl. Environ. Microbiol.">
        <title>Genomic encyclopedia of type strains of the genus Bifidobacterium.</title>
        <authorList>
            <person name="Milani C."/>
            <person name="Lugli G.A."/>
            <person name="Duranti S."/>
            <person name="Turroni F."/>
            <person name="Bottacini F."/>
            <person name="Mangifesta M."/>
            <person name="Sanchez B."/>
            <person name="Viappiani A."/>
            <person name="Mancabelli L."/>
            <person name="Taminiau B."/>
            <person name="Delcenserie V."/>
            <person name="Barrangou R."/>
            <person name="Margolles A."/>
            <person name="van Sinderen D."/>
            <person name="Ventura M."/>
        </authorList>
    </citation>
    <scope>NUCLEOTIDE SEQUENCE [LARGE SCALE GENOMIC DNA]</scope>
    <source>
        <strain evidence="3 4">DSM 19703</strain>
    </source>
</reference>
<sequence length="322" mass="35716">MHPQSAIFANNADASTLAMLRNDSMTEPTIAPVTEGGRSSDISKSDASSRTVHSPSWRDGHVRSLIPGVGLSTFAIKMIGLVLMVVDHVHQMFSAFGAPAWLDWFGRPVATLFFFVSVIGFSHTRSKRTYVWRLYACMVLMALLTNVVQIVIPTDNVQLTNNIFRDLFIGTLFMTGLDQFEAAAHGERTKHILFGVFLFVLPFILSVIPIVLSDQVASGSMPGLVLAAIMAFTPCILLAENTLMVLIVPFMYLFRNNRWLQCAAIAACAVVYAVKGMTQWMMIFAVIPILLYDGRKGRGDKYFFYVFYPAHIVILYLVSAAL</sequence>
<feature type="transmembrane region" description="Helical" evidence="2">
    <location>
        <begin position="104"/>
        <end position="122"/>
    </location>
</feature>
<keyword evidence="2" id="KW-0472">Membrane</keyword>
<feature type="transmembrane region" description="Helical" evidence="2">
    <location>
        <begin position="302"/>
        <end position="321"/>
    </location>
</feature>
<dbReference type="Proteomes" id="UP000028730">
    <property type="component" value="Unassembled WGS sequence"/>
</dbReference>
<feature type="transmembrane region" description="Helical" evidence="2">
    <location>
        <begin position="224"/>
        <end position="252"/>
    </location>
</feature>
<name>A0A080N2W9_9BIFI</name>
<comment type="caution">
    <text evidence="3">The sequence shown here is derived from an EMBL/GenBank/DDBJ whole genome shotgun (WGS) entry which is preliminary data.</text>
</comment>
<proteinExistence type="predicted"/>
<feature type="transmembrane region" description="Helical" evidence="2">
    <location>
        <begin position="134"/>
        <end position="152"/>
    </location>
</feature>
<feature type="region of interest" description="Disordered" evidence="1">
    <location>
        <begin position="28"/>
        <end position="56"/>
    </location>
</feature>
<feature type="transmembrane region" description="Helical" evidence="2">
    <location>
        <begin position="65"/>
        <end position="84"/>
    </location>
</feature>
<dbReference type="InterPro" id="IPR008875">
    <property type="entry name" value="TraX"/>
</dbReference>
<protein>
    <submittedName>
        <fullName evidence="3">TraX protein</fullName>
    </submittedName>
</protein>
<feature type="transmembrane region" description="Helical" evidence="2">
    <location>
        <begin position="192"/>
        <end position="212"/>
    </location>
</feature>
<evidence type="ECO:0000313" key="4">
    <source>
        <dbReference type="Proteomes" id="UP000028730"/>
    </source>
</evidence>
<evidence type="ECO:0000313" key="3">
    <source>
        <dbReference type="EMBL" id="KFF31387.1"/>
    </source>
</evidence>
<feature type="compositionally biased region" description="Low complexity" evidence="1">
    <location>
        <begin position="39"/>
        <end position="49"/>
    </location>
</feature>
<keyword evidence="4" id="KW-1185">Reference proteome</keyword>
<dbReference type="EMBL" id="ATLK01000001">
    <property type="protein sequence ID" value="KFF31387.1"/>
    <property type="molecule type" value="Genomic_DNA"/>
</dbReference>